<gene>
    <name evidence="3" type="ORF">QTO34_000357</name>
</gene>
<dbReference type="GO" id="GO:0005657">
    <property type="term" value="C:replication fork"/>
    <property type="evidence" value="ECO:0007669"/>
    <property type="project" value="TreeGrafter"/>
</dbReference>
<evidence type="ECO:0000313" key="4">
    <source>
        <dbReference type="Proteomes" id="UP001177744"/>
    </source>
</evidence>
<dbReference type="SUPFAM" id="SSF52540">
    <property type="entry name" value="P-loop containing nucleoside triphosphate hydrolases"/>
    <property type="match status" value="1"/>
</dbReference>
<accession>A0AA40LUB1</accession>
<organism evidence="3 4">
    <name type="scientific">Cnephaeus nilssonii</name>
    <name type="common">Northern bat</name>
    <name type="synonym">Eptesicus nilssonii</name>
    <dbReference type="NCBI Taxonomy" id="3371016"/>
    <lineage>
        <taxon>Eukaryota</taxon>
        <taxon>Metazoa</taxon>
        <taxon>Chordata</taxon>
        <taxon>Craniata</taxon>
        <taxon>Vertebrata</taxon>
        <taxon>Euteleostomi</taxon>
        <taxon>Mammalia</taxon>
        <taxon>Eutheria</taxon>
        <taxon>Laurasiatheria</taxon>
        <taxon>Chiroptera</taxon>
        <taxon>Yangochiroptera</taxon>
        <taxon>Vespertilionidae</taxon>
        <taxon>Cnephaeus</taxon>
    </lineage>
</organism>
<evidence type="ECO:0000256" key="1">
    <source>
        <dbReference type="SAM" id="MobiDB-lite"/>
    </source>
</evidence>
<dbReference type="Pfam" id="PF21530">
    <property type="entry name" value="Pif1_2B_dom"/>
    <property type="match status" value="1"/>
</dbReference>
<dbReference type="PANTHER" id="PTHR23274">
    <property type="entry name" value="DNA HELICASE-RELATED"/>
    <property type="match status" value="1"/>
</dbReference>
<reference evidence="3" key="1">
    <citation type="submission" date="2023-06" db="EMBL/GenBank/DDBJ databases">
        <title>Reference genome for the Northern bat (Eptesicus nilssonii), a most northern bat species.</title>
        <authorList>
            <person name="Laine V.N."/>
            <person name="Pulliainen A.T."/>
            <person name="Lilley T.M."/>
        </authorList>
    </citation>
    <scope>NUCLEOTIDE SEQUENCE</scope>
    <source>
        <strain evidence="3">BLF_Eptnil</strain>
        <tissue evidence="3">Kidney</tissue>
    </source>
</reference>
<evidence type="ECO:0000313" key="3">
    <source>
        <dbReference type="EMBL" id="KAK1346501.1"/>
    </source>
</evidence>
<proteinExistence type="predicted"/>
<keyword evidence="4" id="KW-1185">Reference proteome</keyword>
<dbReference type="PANTHER" id="PTHR23274:SF48">
    <property type="entry name" value="ATP-DEPENDENT DNA HELICASE"/>
    <property type="match status" value="1"/>
</dbReference>
<dbReference type="Proteomes" id="UP001177744">
    <property type="component" value="Unassembled WGS sequence"/>
</dbReference>
<feature type="region of interest" description="Disordered" evidence="1">
    <location>
        <begin position="239"/>
        <end position="267"/>
    </location>
</feature>
<protein>
    <recommendedName>
        <fullName evidence="2">DNA helicase Pif1-like 2B domain-containing protein</fullName>
    </recommendedName>
</protein>
<feature type="region of interest" description="Disordered" evidence="1">
    <location>
        <begin position="185"/>
        <end position="205"/>
    </location>
</feature>
<sequence>MILLRNLNSKLGLCNGTRFIIKRLRPNIIKAEVLTGSAEGEVVLIPRIDFSPSDTGLPFKLIQRQIPVMPAFAMTINKSQGQTLDRVGIFLREPVFAHGSYHSKAGSRQAGGAAGGGDQGSSPCLHPQPVLELLLAPAAGTQHQSRLLSAISSKFFLRDEEALLKEIRFSRKMSDKTGKVVHLKQAKEEKPRNRAAAPLSQHRSRGHGLVGAAATAVAAAADSAQRLSVKEETIFLRDGPTRVTDPTELPTEILGAPETANTDLEDS</sequence>
<dbReference type="EMBL" id="JAULJE010000001">
    <property type="protein sequence ID" value="KAK1346501.1"/>
    <property type="molecule type" value="Genomic_DNA"/>
</dbReference>
<name>A0AA40LUB1_CNENI</name>
<comment type="caution">
    <text evidence="3">The sequence shown here is derived from an EMBL/GenBank/DDBJ whole genome shotgun (WGS) entry which is preliminary data.</text>
</comment>
<dbReference type="InterPro" id="IPR027417">
    <property type="entry name" value="P-loop_NTPase"/>
</dbReference>
<feature type="domain" description="DNA helicase Pif1-like 2B" evidence="2">
    <location>
        <begin position="2"/>
        <end position="24"/>
    </location>
</feature>
<dbReference type="AlphaFoldDB" id="A0AA40LUB1"/>
<dbReference type="InterPro" id="IPR049163">
    <property type="entry name" value="Pif1-like_2B_dom"/>
</dbReference>
<feature type="region of interest" description="Disordered" evidence="1">
    <location>
        <begin position="102"/>
        <end position="122"/>
    </location>
</feature>
<evidence type="ECO:0000259" key="2">
    <source>
        <dbReference type="Pfam" id="PF21530"/>
    </source>
</evidence>
<dbReference type="GO" id="GO:0006260">
    <property type="term" value="P:DNA replication"/>
    <property type="evidence" value="ECO:0007669"/>
    <property type="project" value="TreeGrafter"/>
</dbReference>